<evidence type="ECO:0000259" key="9">
    <source>
        <dbReference type="PROSITE" id="PS51746"/>
    </source>
</evidence>
<dbReference type="Gene3D" id="3.60.40.10">
    <property type="entry name" value="PPM-type phosphatase domain"/>
    <property type="match status" value="1"/>
</dbReference>
<accession>A0A834R7J4</accession>
<name>A0A834R7J4_SARSC</name>
<dbReference type="GO" id="GO:0004722">
    <property type="term" value="F:protein serine/threonine phosphatase activity"/>
    <property type="evidence" value="ECO:0007669"/>
    <property type="project" value="UniProtKB-EC"/>
</dbReference>
<dbReference type="Proteomes" id="UP000070412">
    <property type="component" value="Unassembled WGS sequence"/>
</dbReference>
<dbReference type="SUPFAM" id="SSF81606">
    <property type="entry name" value="PP2C-like"/>
    <property type="match status" value="1"/>
</dbReference>
<dbReference type="PANTHER" id="PTHR13832">
    <property type="entry name" value="PROTEIN PHOSPHATASE 2C"/>
    <property type="match status" value="1"/>
</dbReference>
<evidence type="ECO:0000256" key="4">
    <source>
        <dbReference type="ARBA" id="ARBA00022723"/>
    </source>
</evidence>
<keyword evidence="5" id="KW-0378">Hydrolase</keyword>
<sequence>MDRSPSIKTTRNSKIDISSGKSSRFKYAVANCQGWRSTQEDAHLIICNFEENTSLFAVFDGHNGPEVAKFAAKYFPKHLTRNINYRQGNIQRGLQEAFMALDELLLTKEGNDVLLHFREKSAYKSTKPIEINETSHPLSYFTGSTAVLLLIKNDIYYCANVGDSRCIICRDRKPKQLSKDHYPDLIEERERIEKAGGIVVNGRINKAINVSRSLGDHWYKRNLKLNQKQQMIIAWPHINVEKIQQEDEFFVLICDGIWNSINNQDLIEFISKRIDHDDLSNVCHDVIKRILSPTPSTDQIVGKDNMTIMIVKRFSFDSNNKFDPSTSNVRISSSIIQSHCSHRNNLNCRKFKN</sequence>
<dbReference type="PANTHER" id="PTHR13832:SF803">
    <property type="entry name" value="PROTEIN PHOSPHATASE 1G"/>
    <property type="match status" value="1"/>
</dbReference>
<evidence type="ECO:0000256" key="8">
    <source>
        <dbReference type="ARBA" id="ARBA00023211"/>
    </source>
</evidence>
<evidence type="ECO:0000256" key="2">
    <source>
        <dbReference type="ARBA" id="ARBA00006702"/>
    </source>
</evidence>
<feature type="domain" description="PPM-type phosphatase" evidence="9">
    <location>
        <begin position="26"/>
        <end position="313"/>
    </location>
</feature>
<gene>
    <name evidence="10" type="primary">SSS_741g</name>
    <name evidence="10" type="ORF">SSS_741</name>
</gene>
<dbReference type="AlphaFoldDB" id="A0A834R7J4"/>
<protein>
    <recommendedName>
        <fullName evidence="3">protein-serine/threonine phosphatase</fullName>
        <ecNumber evidence="3">3.1.3.16</ecNumber>
    </recommendedName>
</protein>
<comment type="cofactor">
    <cofactor evidence="1">
        <name>Mn(2+)</name>
        <dbReference type="ChEBI" id="CHEBI:29035"/>
    </cofactor>
</comment>
<dbReference type="EnsemblMetazoa" id="SSS_741s_mrna">
    <property type="protein sequence ID" value="KAF7491150.1"/>
    <property type="gene ID" value="SSS_741"/>
</dbReference>
<reference evidence="10" key="2">
    <citation type="submission" date="2020-01" db="EMBL/GenBank/DDBJ databases">
        <authorList>
            <person name="Korhonen P.K.K."/>
            <person name="Guangxu M.G."/>
            <person name="Wang T.W."/>
            <person name="Stroehlein A.J.S."/>
            <person name="Young N.D."/>
            <person name="Ang C.-S.A."/>
            <person name="Fernando D.W.F."/>
            <person name="Lu H.L."/>
            <person name="Taylor S.T."/>
            <person name="Ehtesham M.E.M."/>
            <person name="Najaraj S.H.N."/>
            <person name="Harsha G.H.G."/>
            <person name="Madugundu A.M."/>
            <person name="Renuse S.R."/>
            <person name="Holt D.H."/>
            <person name="Pandey A.P."/>
            <person name="Papenfuss A.P."/>
            <person name="Gasser R.B.G."/>
            <person name="Fischer K.F."/>
        </authorList>
    </citation>
    <scope>NUCLEOTIDE SEQUENCE</scope>
    <source>
        <strain evidence="10">SSS_KF_BRIS2020</strain>
    </source>
</reference>
<dbReference type="InterPro" id="IPR015655">
    <property type="entry name" value="PP2C"/>
</dbReference>
<evidence type="ECO:0000256" key="7">
    <source>
        <dbReference type="ARBA" id="ARBA00022912"/>
    </source>
</evidence>
<evidence type="ECO:0000256" key="5">
    <source>
        <dbReference type="ARBA" id="ARBA00022801"/>
    </source>
</evidence>
<dbReference type="PROSITE" id="PS51746">
    <property type="entry name" value="PPM_2"/>
    <property type="match status" value="1"/>
</dbReference>
<dbReference type="EMBL" id="WVUK01000060">
    <property type="protein sequence ID" value="KAF7491150.1"/>
    <property type="molecule type" value="Genomic_DNA"/>
</dbReference>
<keyword evidence="12" id="KW-1185">Reference proteome</keyword>
<evidence type="ECO:0000313" key="11">
    <source>
        <dbReference type="EnsemblMetazoa" id="KAF7491150.1"/>
    </source>
</evidence>
<reference evidence="12" key="1">
    <citation type="journal article" date="2020" name="PLoS Negl. Trop. Dis.">
        <title>High-quality nuclear genome for Sarcoptes scabiei-A critical resource for a neglected parasite.</title>
        <authorList>
            <person name="Korhonen P.K."/>
            <person name="Gasser R.B."/>
            <person name="Ma G."/>
            <person name="Wang T."/>
            <person name="Stroehlein A.J."/>
            <person name="Young N.D."/>
            <person name="Ang C.S."/>
            <person name="Fernando D.D."/>
            <person name="Lu H.C."/>
            <person name="Taylor S."/>
            <person name="Reynolds S.L."/>
            <person name="Mofiz E."/>
            <person name="Najaraj S.H."/>
            <person name="Gowda H."/>
            <person name="Madugundu A."/>
            <person name="Renuse S."/>
            <person name="Holt D."/>
            <person name="Pandey A."/>
            <person name="Papenfuss A.T."/>
            <person name="Fischer K."/>
        </authorList>
    </citation>
    <scope>NUCLEOTIDE SEQUENCE [LARGE SCALE GENOMIC DNA]</scope>
</reference>
<dbReference type="OrthoDB" id="10264738at2759"/>
<comment type="similarity">
    <text evidence="2">Belongs to the PP2C family.</text>
</comment>
<organism evidence="10">
    <name type="scientific">Sarcoptes scabiei</name>
    <name type="common">Itch mite</name>
    <name type="synonym">Acarus scabiei</name>
    <dbReference type="NCBI Taxonomy" id="52283"/>
    <lineage>
        <taxon>Eukaryota</taxon>
        <taxon>Metazoa</taxon>
        <taxon>Ecdysozoa</taxon>
        <taxon>Arthropoda</taxon>
        <taxon>Chelicerata</taxon>
        <taxon>Arachnida</taxon>
        <taxon>Acari</taxon>
        <taxon>Acariformes</taxon>
        <taxon>Sarcoptiformes</taxon>
        <taxon>Astigmata</taxon>
        <taxon>Psoroptidia</taxon>
        <taxon>Sarcoptoidea</taxon>
        <taxon>Sarcoptidae</taxon>
        <taxon>Sarcoptinae</taxon>
        <taxon>Sarcoptes</taxon>
    </lineage>
</organism>
<evidence type="ECO:0000256" key="3">
    <source>
        <dbReference type="ARBA" id="ARBA00013081"/>
    </source>
</evidence>
<keyword evidence="7" id="KW-0904">Protein phosphatase</keyword>
<keyword evidence="8" id="KW-0464">Manganese</keyword>
<dbReference type="InterPro" id="IPR001932">
    <property type="entry name" value="PPM-type_phosphatase-like_dom"/>
</dbReference>
<reference evidence="11" key="3">
    <citation type="submission" date="2022-06" db="UniProtKB">
        <authorList>
            <consortium name="EnsemblMetazoa"/>
        </authorList>
    </citation>
    <scope>IDENTIFICATION</scope>
</reference>
<proteinExistence type="inferred from homology"/>
<dbReference type="InterPro" id="IPR036457">
    <property type="entry name" value="PPM-type-like_dom_sf"/>
</dbReference>
<evidence type="ECO:0000256" key="1">
    <source>
        <dbReference type="ARBA" id="ARBA00001936"/>
    </source>
</evidence>
<evidence type="ECO:0000313" key="12">
    <source>
        <dbReference type="Proteomes" id="UP000070412"/>
    </source>
</evidence>
<dbReference type="CDD" id="cd00143">
    <property type="entry name" value="PP2Cc"/>
    <property type="match status" value="1"/>
</dbReference>
<dbReference type="EC" id="3.1.3.16" evidence="3"/>
<dbReference type="SMART" id="SM00332">
    <property type="entry name" value="PP2Cc"/>
    <property type="match status" value="1"/>
</dbReference>
<keyword evidence="6" id="KW-0460">Magnesium</keyword>
<dbReference type="Pfam" id="PF00481">
    <property type="entry name" value="PP2C"/>
    <property type="match status" value="1"/>
</dbReference>
<evidence type="ECO:0000313" key="10">
    <source>
        <dbReference type="EMBL" id="KAF7491150.1"/>
    </source>
</evidence>
<dbReference type="GO" id="GO:0046872">
    <property type="term" value="F:metal ion binding"/>
    <property type="evidence" value="ECO:0007669"/>
    <property type="project" value="UniProtKB-KW"/>
</dbReference>
<keyword evidence="4" id="KW-0479">Metal-binding</keyword>
<evidence type="ECO:0000256" key="6">
    <source>
        <dbReference type="ARBA" id="ARBA00022842"/>
    </source>
</evidence>